<evidence type="ECO:0000256" key="4">
    <source>
        <dbReference type="SAM" id="MobiDB-lite"/>
    </source>
</evidence>
<dbReference type="PROSITE" id="PS51826">
    <property type="entry name" value="PSBD"/>
    <property type="match status" value="1"/>
</dbReference>
<protein>
    <submittedName>
        <fullName evidence="7">Uncharacterized protein</fullName>
    </submittedName>
</protein>
<gene>
    <name evidence="7" type="ORF">MUCCIDRAFT_155943</name>
</gene>
<feature type="compositionally biased region" description="Low complexity" evidence="4">
    <location>
        <begin position="138"/>
        <end position="149"/>
    </location>
</feature>
<comment type="similarity">
    <text evidence="1">Belongs to the 2-oxoacid dehydrogenase family.</text>
</comment>
<evidence type="ECO:0000256" key="2">
    <source>
        <dbReference type="ARBA" id="ARBA00022823"/>
    </source>
</evidence>
<dbReference type="InterPro" id="IPR045257">
    <property type="entry name" value="E2/Pdx1"/>
</dbReference>
<dbReference type="EMBL" id="AMYB01000003">
    <property type="protein sequence ID" value="OAD05608.1"/>
    <property type="molecule type" value="Genomic_DNA"/>
</dbReference>
<dbReference type="CDD" id="cd06849">
    <property type="entry name" value="lipoyl_domain"/>
    <property type="match status" value="1"/>
</dbReference>
<dbReference type="InterPro" id="IPR003016">
    <property type="entry name" value="2-oxoA_DH_lipoyl-BS"/>
</dbReference>
<keyword evidence="8" id="KW-1185">Reference proteome</keyword>
<accession>A0A168N0A6</accession>
<dbReference type="STRING" id="747725.A0A168N0A6"/>
<dbReference type="OrthoDB" id="537444at2759"/>
<reference evidence="7 8" key="1">
    <citation type="submission" date="2015-06" db="EMBL/GenBank/DDBJ databases">
        <title>Expansion of signal transduction pathways in fungi by whole-genome duplication.</title>
        <authorList>
            <consortium name="DOE Joint Genome Institute"/>
            <person name="Corrochano L.M."/>
            <person name="Kuo A."/>
            <person name="Marcet-Houben M."/>
            <person name="Polaino S."/>
            <person name="Salamov A."/>
            <person name="Villalobos J.M."/>
            <person name="Alvarez M.I."/>
            <person name="Avalos J."/>
            <person name="Benito E.P."/>
            <person name="Benoit I."/>
            <person name="Burger G."/>
            <person name="Camino L.P."/>
            <person name="Canovas D."/>
            <person name="Cerda-Olmedo E."/>
            <person name="Cheng J.-F."/>
            <person name="Dominguez A."/>
            <person name="Elias M."/>
            <person name="Eslava A.P."/>
            <person name="Glaser F."/>
            <person name="Grimwood J."/>
            <person name="Gutierrez G."/>
            <person name="Heitman J."/>
            <person name="Henrissat B."/>
            <person name="Iturriaga E.A."/>
            <person name="Lang B.F."/>
            <person name="Lavin J.L."/>
            <person name="Lee S."/>
            <person name="Li W."/>
            <person name="Lindquist E."/>
            <person name="Lopez-Garcia S."/>
            <person name="Luque E.M."/>
            <person name="Marcos A.T."/>
            <person name="Martin J."/>
            <person name="Mccluskey K."/>
            <person name="Medina H.R."/>
            <person name="Miralles-Duran A."/>
            <person name="Miyazaki A."/>
            <person name="Munoz-Torres E."/>
            <person name="Oguiza J.A."/>
            <person name="Ohm R."/>
            <person name="Olmedo M."/>
            <person name="Orejas M."/>
            <person name="Ortiz-Castellanos L."/>
            <person name="Pisabarro A.G."/>
            <person name="Rodriguez-Romero J."/>
            <person name="Ruiz-Herrera J."/>
            <person name="Ruiz-Vazquez R."/>
            <person name="Sanz C."/>
            <person name="Schackwitz W."/>
            <person name="Schmutz J."/>
            <person name="Shahriari M."/>
            <person name="Shelest E."/>
            <person name="Silva-Franco F."/>
            <person name="Soanes D."/>
            <person name="Syed K."/>
            <person name="Tagua V.G."/>
            <person name="Talbot N.J."/>
            <person name="Thon M."/>
            <person name="De Vries R.P."/>
            <person name="Wiebenga A."/>
            <person name="Yadav J.S."/>
            <person name="Braun E.L."/>
            <person name="Baker S."/>
            <person name="Garre V."/>
            <person name="Horwitz B."/>
            <person name="Torres-Martinez S."/>
            <person name="Idnurm A."/>
            <person name="Herrera-Estrella A."/>
            <person name="Gabaldon T."/>
            <person name="Grigoriev I.V."/>
        </authorList>
    </citation>
    <scope>NUCLEOTIDE SEQUENCE [LARGE SCALE GENOMIC DNA]</scope>
    <source>
        <strain evidence="7 8">CBS 277.49</strain>
    </source>
</reference>
<feature type="domain" description="Lipoyl-binding" evidence="5">
    <location>
        <begin position="30"/>
        <end position="105"/>
    </location>
</feature>
<evidence type="ECO:0000259" key="5">
    <source>
        <dbReference type="PROSITE" id="PS50968"/>
    </source>
</evidence>
<proteinExistence type="inferred from homology"/>
<evidence type="ECO:0000256" key="1">
    <source>
        <dbReference type="ARBA" id="ARBA00007317"/>
    </source>
</evidence>
<evidence type="ECO:0000259" key="6">
    <source>
        <dbReference type="PROSITE" id="PS51826"/>
    </source>
</evidence>
<dbReference type="InterPro" id="IPR004167">
    <property type="entry name" value="PSBD"/>
</dbReference>
<dbReference type="Pfam" id="PF00364">
    <property type="entry name" value="Biotin_lipoyl"/>
    <property type="match status" value="1"/>
</dbReference>
<dbReference type="SUPFAM" id="SSF47005">
    <property type="entry name" value="Peripheral subunit-binding domain of 2-oxo acid dehydrogenase complex"/>
    <property type="match status" value="1"/>
</dbReference>
<dbReference type="Gene3D" id="2.40.50.100">
    <property type="match status" value="1"/>
</dbReference>
<dbReference type="GO" id="GO:0006086">
    <property type="term" value="P:pyruvate decarboxylation to acetyl-CoA"/>
    <property type="evidence" value="ECO:0007669"/>
    <property type="project" value="InterPro"/>
</dbReference>
<dbReference type="PROSITE" id="PS50968">
    <property type="entry name" value="BIOTINYL_LIPOYL"/>
    <property type="match status" value="1"/>
</dbReference>
<dbReference type="InterPro" id="IPR011053">
    <property type="entry name" value="Single_hybrid_motif"/>
</dbReference>
<keyword evidence="3" id="KW-0809">Transit peptide</keyword>
<dbReference type="VEuPathDB" id="FungiDB:MUCCIDRAFT_155943"/>
<dbReference type="FunFam" id="2.40.50.100:FF:000010">
    <property type="entry name" value="Acetyltransferase component of pyruvate dehydrogenase complex"/>
    <property type="match status" value="1"/>
</dbReference>
<dbReference type="Pfam" id="PF02817">
    <property type="entry name" value="E3_binding"/>
    <property type="match status" value="1"/>
</dbReference>
<dbReference type="Proteomes" id="UP000077051">
    <property type="component" value="Unassembled WGS sequence"/>
</dbReference>
<dbReference type="AlphaFoldDB" id="A0A168N0A6"/>
<feature type="domain" description="Peripheral subunit-binding (PSBD)" evidence="6">
    <location>
        <begin position="163"/>
        <end position="201"/>
    </location>
</feature>
<dbReference type="SUPFAM" id="SSF51230">
    <property type="entry name" value="Single hybrid motif"/>
    <property type="match status" value="1"/>
</dbReference>
<dbReference type="GO" id="GO:0004742">
    <property type="term" value="F:dihydrolipoyllysine-residue acetyltransferase activity"/>
    <property type="evidence" value="ECO:0007669"/>
    <property type="project" value="TreeGrafter"/>
</dbReference>
<feature type="region of interest" description="Disordered" evidence="4">
    <location>
        <begin position="117"/>
        <end position="158"/>
    </location>
</feature>
<dbReference type="PANTHER" id="PTHR23151">
    <property type="entry name" value="DIHYDROLIPOAMIDE ACETYL/SUCCINYL-TRANSFERASE-RELATED"/>
    <property type="match status" value="1"/>
</dbReference>
<dbReference type="PANTHER" id="PTHR23151:SF82">
    <property type="entry name" value="PYRUVATE DEHYDROGENASE COMPLEX PROTEIN X COMPONENT, MITOCHONDRIAL"/>
    <property type="match status" value="1"/>
</dbReference>
<dbReference type="GO" id="GO:0045254">
    <property type="term" value="C:pyruvate dehydrogenase complex"/>
    <property type="evidence" value="ECO:0007669"/>
    <property type="project" value="InterPro"/>
</dbReference>
<dbReference type="InterPro" id="IPR036625">
    <property type="entry name" value="E3-bd_dom_sf"/>
</dbReference>
<dbReference type="InterPro" id="IPR000089">
    <property type="entry name" value="Biotin_lipoyl"/>
</dbReference>
<organism evidence="7 8">
    <name type="scientific">Mucor lusitanicus CBS 277.49</name>
    <dbReference type="NCBI Taxonomy" id="747725"/>
    <lineage>
        <taxon>Eukaryota</taxon>
        <taxon>Fungi</taxon>
        <taxon>Fungi incertae sedis</taxon>
        <taxon>Mucoromycota</taxon>
        <taxon>Mucoromycotina</taxon>
        <taxon>Mucoromycetes</taxon>
        <taxon>Mucorales</taxon>
        <taxon>Mucorineae</taxon>
        <taxon>Mucoraceae</taxon>
        <taxon>Mucor</taxon>
    </lineage>
</organism>
<dbReference type="PROSITE" id="PS00189">
    <property type="entry name" value="LIPOYL"/>
    <property type="match status" value="1"/>
</dbReference>
<name>A0A168N0A6_MUCCL</name>
<evidence type="ECO:0000313" key="8">
    <source>
        <dbReference type="Proteomes" id="UP000077051"/>
    </source>
</evidence>
<comment type="caution">
    <text evidence="7">The sequence shown here is derived from an EMBL/GenBank/DDBJ whole genome shotgun (WGS) entry which is preliminary data.</text>
</comment>
<evidence type="ECO:0000313" key="7">
    <source>
        <dbReference type="EMBL" id="OAD05608.1"/>
    </source>
</evidence>
<keyword evidence="2" id="KW-0450">Lipoyl</keyword>
<sequence>MHRFASKLSTTVSYKATAAGFHTSAVSAAITRFNLPAMSPTMTEGTIHKWMKKEGDSFAAGDVLLELETDKAQIDVEAAEDGVLAKIVLQDGKKGSVNSLIALIAEEGDDISNVEIPAEEESSSTPAPATAAEEEKPAATSAPTPTASPISHHDIDTSKLKKPLSPAVLSLVLKYGIKDVDSIKASGNGGRILKGDVLAHLGLIKPKPAPKATLSIAPPRDQIVFAKTEKKQDKKEVAPPLPTFISKQIVVDDLFNLRQSMNEQHGTHVSINDFIAKAAERALQDVTANKTNAVGVKNPIIYKSSPLSFSEKYTGGQFKVFNLAEPTYDFITDSYQNSKPYVMQVGGYQRIVSQQKKRSSDHEMLDLIDYLGGASTKQEPARRIQLSTKNAKLDFTQQPKQTHAVEIKLDGGKPGKILNDQKANAFLERVEFYVRNPSELVL</sequence>
<dbReference type="Gene3D" id="4.10.320.10">
    <property type="entry name" value="E3-binding domain"/>
    <property type="match status" value="1"/>
</dbReference>
<evidence type="ECO:0000256" key="3">
    <source>
        <dbReference type="ARBA" id="ARBA00022946"/>
    </source>
</evidence>